<gene>
    <name evidence="1" type="ORF">SEVIR_6G140750v2</name>
</gene>
<accession>A0A4U6U6M3</accession>
<organism evidence="1 2">
    <name type="scientific">Setaria viridis</name>
    <name type="common">Green bristlegrass</name>
    <name type="synonym">Setaria italica subsp. viridis</name>
    <dbReference type="NCBI Taxonomy" id="4556"/>
    <lineage>
        <taxon>Eukaryota</taxon>
        <taxon>Viridiplantae</taxon>
        <taxon>Streptophyta</taxon>
        <taxon>Embryophyta</taxon>
        <taxon>Tracheophyta</taxon>
        <taxon>Spermatophyta</taxon>
        <taxon>Magnoliopsida</taxon>
        <taxon>Liliopsida</taxon>
        <taxon>Poales</taxon>
        <taxon>Poaceae</taxon>
        <taxon>PACMAD clade</taxon>
        <taxon>Panicoideae</taxon>
        <taxon>Panicodae</taxon>
        <taxon>Paniceae</taxon>
        <taxon>Cenchrinae</taxon>
        <taxon>Setaria</taxon>
    </lineage>
</organism>
<dbReference type="Gramene" id="TKW10115">
    <property type="protein sequence ID" value="TKW10115"/>
    <property type="gene ID" value="SEVIR_6G140750v2"/>
</dbReference>
<proteinExistence type="predicted"/>
<protein>
    <submittedName>
        <fullName evidence="1">Uncharacterized protein</fullName>
    </submittedName>
</protein>
<evidence type="ECO:0000313" key="1">
    <source>
        <dbReference type="EMBL" id="TKW10115.1"/>
    </source>
</evidence>
<dbReference type="AlphaFoldDB" id="A0A4U6U6M3"/>
<reference evidence="1" key="1">
    <citation type="submission" date="2019-03" db="EMBL/GenBank/DDBJ databases">
        <title>WGS assembly of Setaria viridis.</title>
        <authorList>
            <person name="Huang P."/>
            <person name="Jenkins J."/>
            <person name="Grimwood J."/>
            <person name="Barry K."/>
            <person name="Healey A."/>
            <person name="Mamidi S."/>
            <person name="Sreedasyam A."/>
            <person name="Shu S."/>
            <person name="Feldman M."/>
            <person name="Wu J."/>
            <person name="Yu Y."/>
            <person name="Chen C."/>
            <person name="Johnson J."/>
            <person name="Rokhsar D."/>
            <person name="Baxter I."/>
            <person name="Schmutz J."/>
            <person name="Brutnell T."/>
            <person name="Kellogg E."/>
        </authorList>
    </citation>
    <scope>NUCLEOTIDE SEQUENCE [LARGE SCALE GENOMIC DNA]</scope>
</reference>
<name>A0A4U6U6M3_SETVI</name>
<dbReference type="EMBL" id="CM016557">
    <property type="protein sequence ID" value="TKW10115.1"/>
    <property type="molecule type" value="Genomic_DNA"/>
</dbReference>
<dbReference type="Proteomes" id="UP000298652">
    <property type="component" value="Chromosome 6"/>
</dbReference>
<evidence type="ECO:0000313" key="2">
    <source>
        <dbReference type="Proteomes" id="UP000298652"/>
    </source>
</evidence>
<sequence>MGRLRGKLQELTVAAEELVNAISPVEEGAGPQSLVERLKAAPSKVAGLCKAVCKQVLAVVKSYYPRVDLAAAGDGVARNCTEGAYAQYLEEAEPIASKMSEFVSPEEP</sequence>
<keyword evidence="2" id="KW-1185">Reference proteome</keyword>